<accession>A0ABD5VY31</accession>
<keyword evidence="2" id="KW-1185">Reference proteome</keyword>
<dbReference type="Gene3D" id="2.30.110.10">
    <property type="entry name" value="Electron Transport, Fmn-binding Protein, Chain A"/>
    <property type="match status" value="1"/>
</dbReference>
<proteinExistence type="predicted"/>
<sequence>MTEPEPVTMTDEECDALLARRASGVLSLTTAADEPPHSIPVSFGYDSMTSTFYFRLADADSQKGELAGRPASLVTYDREEKYQSVVASGTLEPTDEESGTEALAGFERVTIPYVDIHGEPPADVEFEFYRLVADRLTGRKETTTEL</sequence>
<gene>
    <name evidence="1" type="ORF">ACFQQG_07315</name>
</gene>
<dbReference type="InterPro" id="IPR012349">
    <property type="entry name" value="Split_barrel_FMN-bd"/>
</dbReference>
<comment type="caution">
    <text evidence="1">The sequence shown here is derived from an EMBL/GenBank/DDBJ whole genome shotgun (WGS) entry which is preliminary data.</text>
</comment>
<reference evidence="1 2" key="1">
    <citation type="journal article" date="2019" name="Int. J. Syst. Evol. Microbiol.">
        <title>The Global Catalogue of Microorganisms (GCM) 10K type strain sequencing project: providing services to taxonomists for standard genome sequencing and annotation.</title>
        <authorList>
            <consortium name="The Broad Institute Genomics Platform"/>
            <consortium name="The Broad Institute Genome Sequencing Center for Infectious Disease"/>
            <person name="Wu L."/>
            <person name="Ma J."/>
        </authorList>
    </citation>
    <scope>NUCLEOTIDE SEQUENCE [LARGE SCALE GENOMIC DNA]</scope>
    <source>
        <strain evidence="1 2">JCM 30072</strain>
    </source>
</reference>
<dbReference type="AlphaFoldDB" id="A0ABD5VY31"/>
<evidence type="ECO:0000313" key="1">
    <source>
        <dbReference type="EMBL" id="MFC7058015.1"/>
    </source>
</evidence>
<dbReference type="Proteomes" id="UP001596445">
    <property type="component" value="Unassembled WGS sequence"/>
</dbReference>
<dbReference type="RefSeq" id="WP_267163824.1">
    <property type="nucleotide sequence ID" value="NZ_CP112972.1"/>
</dbReference>
<protein>
    <submittedName>
        <fullName evidence="1">Pyridoxamine 5'-phosphate oxidase family protein</fullName>
    </submittedName>
</protein>
<organism evidence="1 2">
    <name type="scientific">Halovenus salina</name>
    <dbReference type="NCBI Taxonomy" id="1510225"/>
    <lineage>
        <taxon>Archaea</taxon>
        <taxon>Methanobacteriati</taxon>
        <taxon>Methanobacteriota</taxon>
        <taxon>Stenosarchaea group</taxon>
        <taxon>Halobacteria</taxon>
        <taxon>Halobacteriales</taxon>
        <taxon>Haloarculaceae</taxon>
        <taxon>Halovenus</taxon>
    </lineage>
</organism>
<name>A0ABD5VY31_9EURY</name>
<dbReference type="EMBL" id="JBHSZI010000001">
    <property type="protein sequence ID" value="MFC7058015.1"/>
    <property type="molecule type" value="Genomic_DNA"/>
</dbReference>
<dbReference type="GeneID" id="76629968"/>
<dbReference type="Pfam" id="PF12900">
    <property type="entry name" value="Pyridox_ox_2"/>
    <property type="match status" value="1"/>
</dbReference>
<dbReference type="InterPro" id="IPR024747">
    <property type="entry name" value="Pyridox_Oxase-rel"/>
</dbReference>
<evidence type="ECO:0000313" key="2">
    <source>
        <dbReference type="Proteomes" id="UP001596445"/>
    </source>
</evidence>
<dbReference type="SUPFAM" id="SSF50475">
    <property type="entry name" value="FMN-binding split barrel"/>
    <property type="match status" value="1"/>
</dbReference>